<proteinExistence type="predicted"/>
<accession>A0ABP5J9P7</accession>
<dbReference type="EMBL" id="BAAANS010000047">
    <property type="protein sequence ID" value="GAA2114095.1"/>
    <property type="molecule type" value="Genomic_DNA"/>
</dbReference>
<evidence type="ECO:0000256" key="1">
    <source>
        <dbReference type="SAM" id="MobiDB-lite"/>
    </source>
</evidence>
<dbReference type="Proteomes" id="UP001500897">
    <property type="component" value="Unassembled WGS sequence"/>
</dbReference>
<organism evidence="2 3">
    <name type="scientific">Kitasatospora saccharophila</name>
    <dbReference type="NCBI Taxonomy" id="407973"/>
    <lineage>
        <taxon>Bacteria</taxon>
        <taxon>Bacillati</taxon>
        <taxon>Actinomycetota</taxon>
        <taxon>Actinomycetes</taxon>
        <taxon>Kitasatosporales</taxon>
        <taxon>Streptomycetaceae</taxon>
        <taxon>Kitasatospora</taxon>
    </lineage>
</organism>
<reference evidence="3" key="1">
    <citation type="journal article" date="2019" name="Int. J. Syst. Evol. Microbiol.">
        <title>The Global Catalogue of Microorganisms (GCM) 10K type strain sequencing project: providing services to taxonomists for standard genome sequencing and annotation.</title>
        <authorList>
            <consortium name="The Broad Institute Genomics Platform"/>
            <consortium name="The Broad Institute Genome Sequencing Center for Infectious Disease"/>
            <person name="Wu L."/>
            <person name="Ma J."/>
        </authorList>
    </citation>
    <scope>NUCLEOTIDE SEQUENCE [LARGE SCALE GENOMIC DNA]</scope>
    <source>
        <strain evidence="3">JCM 14559</strain>
    </source>
</reference>
<keyword evidence="3" id="KW-1185">Reference proteome</keyword>
<evidence type="ECO:0000313" key="2">
    <source>
        <dbReference type="EMBL" id="GAA2114095.1"/>
    </source>
</evidence>
<name>A0ABP5J9P7_9ACTN</name>
<protein>
    <submittedName>
        <fullName evidence="2">Uncharacterized protein</fullName>
    </submittedName>
</protein>
<feature type="region of interest" description="Disordered" evidence="1">
    <location>
        <begin position="1"/>
        <end position="79"/>
    </location>
</feature>
<sequence>MGRTSAGLSGTGRRTDRASPSGARAVRVSNSRPAQGRWPGRVVRGTAAAAADRPKLAESRRTAREGIRMPSRTRSCPRGIEAAFPPARRVLDGEPIHRL</sequence>
<evidence type="ECO:0000313" key="3">
    <source>
        <dbReference type="Proteomes" id="UP001500897"/>
    </source>
</evidence>
<gene>
    <name evidence="2" type="ORF">GCM10009759_58150</name>
</gene>
<comment type="caution">
    <text evidence="2">The sequence shown here is derived from an EMBL/GenBank/DDBJ whole genome shotgun (WGS) entry which is preliminary data.</text>
</comment>
<feature type="compositionally biased region" description="Basic and acidic residues" evidence="1">
    <location>
        <begin position="52"/>
        <end position="67"/>
    </location>
</feature>